<comment type="function">
    <text evidence="1">Component of the ribosome, a large ribonucleoprotein complex responsible for the synthesis of proteins in the cell. The small ribosomal subunit (SSU) binds messenger RNAs (mRNAs) and translates the encoded message by selecting cognate aminoacyl-transfer RNA (tRNA) molecules. The large subunit (LSU) contains the ribosomal catalytic site termed the peptidyl transferase center (PTC), which catalyzes the formation of peptide bonds, thereby polymerizing the amino acids delivered by tRNAs into a polypeptide chain. The nascent polypeptides leave the ribosome through a tunnel in the LSU and interact with protein factors that function in enzymatic processing, targeting, and the membrane insertion of nascent chains at the exit of the ribosomal tunnel.</text>
</comment>
<dbReference type="RefSeq" id="XP_025397689.1">
    <property type="nucleotide sequence ID" value="XM_025544860.1"/>
</dbReference>
<dbReference type="NCBIfam" id="TIGR01077">
    <property type="entry name" value="L13_A_E"/>
    <property type="match status" value="1"/>
</dbReference>
<evidence type="ECO:0000256" key="1">
    <source>
        <dbReference type="ARBA" id="ARBA00004021"/>
    </source>
</evidence>
<dbReference type="InterPro" id="IPR042099">
    <property type="entry name" value="ANL_N_sf"/>
</dbReference>
<dbReference type="Gene3D" id="3.40.50.12780">
    <property type="entry name" value="N-terminal domain of ligase-like"/>
    <property type="match status" value="1"/>
</dbReference>
<name>A0A317VQT3_9EURO</name>
<dbReference type="GO" id="GO:0006412">
    <property type="term" value="P:translation"/>
    <property type="evidence" value="ECO:0007669"/>
    <property type="project" value="InterPro"/>
</dbReference>
<dbReference type="PANTHER" id="PTHR43859">
    <property type="entry name" value="ACYL-ACTIVATING ENZYME"/>
    <property type="match status" value="1"/>
</dbReference>
<dbReference type="GO" id="GO:0003735">
    <property type="term" value="F:structural constituent of ribosome"/>
    <property type="evidence" value="ECO:0007669"/>
    <property type="project" value="InterPro"/>
</dbReference>
<dbReference type="FunFam" id="3.30.300.30:FF:000008">
    <property type="entry name" value="2,3-dihydroxybenzoate-AMP ligase"/>
    <property type="match status" value="1"/>
</dbReference>
<dbReference type="CDD" id="cd00392">
    <property type="entry name" value="Ribosomal_L13"/>
    <property type="match status" value="1"/>
</dbReference>
<dbReference type="InterPro" id="IPR025110">
    <property type="entry name" value="AMP-bd_C"/>
</dbReference>
<feature type="domain" description="AMP-dependent synthetase/ligase" evidence="9">
    <location>
        <begin position="228"/>
        <end position="597"/>
    </location>
</feature>
<evidence type="ECO:0000256" key="8">
    <source>
        <dbReference type="ARBA" id="ARBA00023274"/>
    </source>
</evidence>
<dbReference type="HAMAP" id="MF_01366">
    <property type="entry name" value="Ribosomal_uL13"/>
    <property type="match status" value="1"/>
</dbReference>
<dbReference type="VEuPathDB" id="FungiDB:BO70DRAFT_372598"/>
<evidence type="ECO:0000256" key="5">
    <source>
        <dbReference type="ARBA" id="ARBA00022832"/>
    </source>
</evidence>
<dbReference type="FunFam" id="6.10.250.3250:FF:000001">
    <property type="entry name" value="60S ribosomal protein L13a"/>
    <property type="match status" value="1"/>
</dbReference>
<dbReference type="OrthoDB" id="1882297at2759"/>
<dbReference type="Gene3D" id="6.10.250.3250">
    <property type="match status" value="1"/>
</dbReference>
<dbReference type="InterPro" id="IPR005755">
    <property type="entry name" value="Ribosomal_uL13_euk/arc"/>
</dbReference>
<accession>A0A317VQT3</accession>
<comment type="similarity">
    <text evidence="3">Belongs to the ATP-dependent AMP-binding enzyme family.</text>
</comment>
<evidence type="ECO:0000313" key="12">
    <source>
        <dbReference type="Proteomes" id="UP000247233"/>
    </source>
</evidence>
<keyword evidence="12" id="KW-1185">Reference proteome</keyword>
<keyword evidence="4 11" id="KW-0436">Ligase</keyword>
<keyword evidence="6" id="KW-0689">Ribosomal protein</keyword>
<dbReference type="GO" id="GO:0016874">
    <property type="term" value="F:ligase activity"/>
    <property type="evidence" value="ECO:0007669"/>
    <property type="project" value="UniProtKB-KW"/>
</dbReference>
<dbReference type="InterPro" id="IPR045851">
    <property type="entry name" value="AMP-bd_C_sf"/>
</dbReference>
<evidence type="ECO:0000313" key="11">
    <source>
        <dbReference type="EMBL" id="PWY76325.1"/>
    </source>
</evidence>
<dbReference type="SUPFAM" id="SSF56801">
    <property type="entry name" value="Acetyl-CoA synthetase-like"/>
    <property type="match status" value="1"/>
</dbReference>
<evidence type="ECO:0000259" key="9">
    <source>
        <dbReference type="Pfam" id="PF00501"/>
    </source>
</evidence>
<dbReference type="GO" id="GO:0006631">
    <property type="term" value="P:fatty acid metabolic process"/>
    <property type="evidence" value="ECO:0007669"/>
    <property type="project" value="UniProtKB-KW"/>
</dbReference>
<evidence type="ECO:0000256" key="7">
    <source>
        <dbReference type="ARBA" id="ARBA00023098"/>
    </source>
</evidence>
<reference evidence="11 12" key="1">
    <citation type="submission" date="2016-12" db="EMBL/GenBank/DDBJ databases">
        <title>The genomes of Aspergillus section Nigri reveals drivers in fungal speciation.</title>
        <authorList>
            <consortium name="DOE Joint Genome Institute"/>
            <person name="Vesth T.C."/>
            <person name="Nybo J."/>
            <person name="Theobald S."/>
            <person name="Brandl J."/>
            <person name="Frisvad J.C."/>
            <person name="Nielsen K.F."/>
            <person name="Lyhne E.K."/>
            <person name="Kogle M.E."/>
            <person name="Kuo A."/>
            <person name="Riley R."/>
            <person name="Clum A."/>
            <person name="Nolan M."/>
            <person name="Lipzen A."/>
            <person name="Salamov A."/>
            <person name="Henrissat B."/>
            <person name="Wiebenga A."/>
            <person name="De Vries R.P."/>
            <person name="Grigoriev I.V."/>
            <person name="Mortensen U.H."/>
            <person name="Andersen M.R."/>
            <person name="Baker S.E."/>
        </authorList>
    </citation>
    <scope>NUCLEOTIDE SEQUENCE [LARGE SCALE GENOMIC DNA]</scope>
    <source>
        <strain evidence="11 12">CBS 117.55</strain>
    </source>
</reference>
<keyword evidence="8" id="KW-0687">Ribonucleoprotein</keyword>
<dbReference type="Pfam" id="PF00501">
    <property type="entry name" value="AMP-binding"/>
    <property type="match status" value="1"/>
</dbReference>
<evidence type="ECO:0000256" key="4">
    <source>
        <dbReference type="ARBA" id="ARBA00022598"/>
    </source>
</evidence>
<dbReference type="Pfam" id="PF00572">
    <property type="entry name" value="Ribosomal_L13"/>
    <property type="match status" value="1"/>
</dbReference>
<evidence type="ECO:0000256" key="3">
    <source>
        <dbReference type="ARBA" id="ARBA00006432"/>
    </source>
</evidence>
<dbReference type="InterPro" id="IPR000873">
    <property type="entry name" value="AMP-dep_synth/lig_dom"/>
</dbReference>
<gene>
    <name evidence="11" type="ORF">BO70DRAFT_372598</name>
</gene>
<comment type="similarity">
    <text evidence="2">Belongs to the universal ribosomal protein uL13 family.</text>
</comment>
<dbReference type="PANTHER" id="PTHR43859:SF4">
    <property type="entry name" value="BUTANOATE--COA LIGASE AAE1-RELATED"/>
    <property type="match status" value="1"/>
</dbReference>
<protein>
    <submittedName>
        <fullName evidence="11">AMP dependent synthetase and ligase</fullName>
    </submittedName>
</protein>
<sequence>MSSIDPVVVIDGKGHLLGRLASTVAKQLLNGQKIVVVRCEALNISGEFFRAKLKYHAYLRKMTRFNPTRGGPFHFRAPSRIFYKAVRGMMPHKTARGAAALERLKVFEGVPPPYDKKKRVVVPQALRVLRLRPGRKYCTVGRLSHEVGWKYQDVVARLEERRKVKSSAYYERKKAARRQLVHAQKSAGVNEQTKSQLAHDGESRANTYIHPCIQAQAIHHITANNQVLRRSYMEVADRARGLAYYLKKHGLKRVGILCPNTPAFLEAIFGIGAAGGVNIAVNYRLKEDDIAYIFTHSDAEAIIVDREFLPLLRRYRQANPAVPVIVDTDTDATGGQLSGPFDEAVLEGLGYDRDTGAKGWEGLEAQAASENDVLALAYTSGTTAKPKGVEYTNRGSYLAAMGNIVESGLQRGKGRCGYLWILPMFHAVGWTFPWAVTAVRGTHYCLRKIDYAQIWSILKQGGVTHFNAAPTVNTLLCSHHDAKRLAVPIEVTVAGSPPAPHLFEQMAGLNFHPVHVYGMTETYGPITRSYYMPSWDNIPSDERFKRLARQGHGFLTSLPVRVIKTDVPEGSVVEVRRDGKEIGEIVFSGNICSRGYYKDPVATRKMFAGGVLHSGDLAVWHADGAVQILDRAKDIIISGGENISSVALESMLADHPDILETGVVAVPDAHWGERPKAFVTAKEGRQLDGNQVIDWARDHSGISRFMVPREVEVVAELPKTSTGKIRKNVLRDWAKGAPRV</sequence>
<feature type="domain" description="AMP-binding enzyme C-terminal" evidence="10">
    <location>
        <begin position="648"/>
        <end position="724"/>
    </location>
</feature>
<dbReference type="Pfam" id="PF13193">
    <property type="entry name" value="AMP-binding_C"/>
    <property type="match status" value="1"/>
</dbReference>
<dbReference type="AlphaFoldDB" id="A0A317VQT3"/>
<evidence type="ECO:0000256" key="6">
    <source>
        <dbReference type="ARBA" id="ARBA00022980"/>
    </source>
</evidence>
<evidence type="ECO:0000256" key="2">
    <source>
        <dbReference type="ARBA" id="ARBA00006227"/>
    </source>
</evidence>
<dbReference type="Gene3D" id="3.30.300.30">
    <property type="match status" value="1"/>
</dbReference>
<evidence type="ECO:0000259" key="10">
    <source>
        <dbReference type="Pfam" id="PF13193"/>
    </source>
</evidence>
<dbReference type="GeneID" id="37067097"/>
<dbReference type="EMBL" id="MSFL01000020">
    <property type="protein sequence ID" value="PWY76325.1"/>
    <property type="molecule type" value="Genomic_DNA"/>
</dbReference>
<dbReference type="SUPFAM" id="SSF52161">
    <property type="entry name" value="Ribosomal protein L13"/>
    <property type="match status" value="1"/>
</dbReference>
<keyword evidence="5" id="KW-0276">Fatty acid metabolism</keyword>
<dbReference type="InterPro" id="IPR005822">
    <property type="entry name" value="Ribosomal_uL13"/>
</dbReference>
<dbReference type="Proteomes" id="UP000247233">
    <property type="component" value="Unassembled WGS sequence"/>
</dbReference>
<dbReference type="InterPro" id="IPR036899">
    <property type="entry name" value="Ribosomal_uL13_sf"/>
</dbReference>
<dbReference type="Gene3D" id="3.90.1180.10">
    <property type="entry name" value="Ribosomal protein L13"/>
    <property type="match status" value="1"/>
</dbReference>
<dbReference type="GO" id="GO:0015934">
    <property type="term" value="C:large ribosomal subunit"/>
    <property type="evidence" value="ECO:0007669"/>
    <property type="project" value="InterPro"/>
</dbReference>
<organism evidence="11 12">
    <name type="scientific">Aspergillus heteromorphus CBS 117.55</name>
    <dbReference type="NCBI Taxonomy" id="1448321"/>
    <lineage>
        <taxon>Eukaryota</taxon>
        <taxon>Fungi</taxon>
        <taxon>Dikarya</taxon>
        <taxon>Ascomycota</taxon>
        <taxon>Pezizomycotina</taxon>
        <taxon>Eurotiomycetes</taxon>
        <taxon>Eurotiomycetidae</taxon>
        <taxon>Eurotiales</taxon>
        <taxon>Aspergillaceae</taxon>
        <taxon>Aspergillus</taxon>
        <taxon>Aspergillus subgen. Circumdati</taxon>
    </lineage>
</organism>
<dbReference type="FunFam" id="3.90.1180.10:FF:000002">
    <property type="entry name" value="60S ribosomal protein L16"/>
    <property type="match status" value="1"/>
</dbReference>
<keyword evidence="7" id="KW-0443">Lipid metabolism</keyword>
<comment type="caution">
    <text evidence="11">The sequence shown here is derived from an EMBL/GenBank/DDBJ whole genome shotgun (WGS) entry which is preliminary data.</text>
</comment>
<proteinExistence type="inferred from homology"/>
<dbReference type="STRING" id="1448321.A0A317VQT3"/>